<dbReference type="InterPro" id="IPR031827">
    <property type="entry name" value="DUF4746"/>
</dbReference>
<reference evidence="2" key="2">
    <citation type="journal article" date="2017" name="J. Med. Entomol.">
        <title>Transcriptome Analysis of the Triatoma infestans (Hemiptera: Reduviidae) Integument.</title>
        <authorList>
            <person name="Calderon-Fernandez G.M."/>
            <person name="Moriconi D.E."/>
            <person name="Dulbecco A.B."/>
            <person name="Juarez M.P."/>
        </authorList>
    </citation>
    <scope>NUCLEOTIDE SEQUENCE</scope>
    <source>
        <strain evidence="2">Int1</strain>
        <tissue evidence="2">Integument</tissue>
    </source>
</reference>
<organism evidence="2">
    <name type="scientific">Triatoma infestans</name>
    <name type="common">Assassin bug</name>
    <dbReference type="NCBI Taxonomy" id="30076"/>
    <lineage>
        <taxon>Eukaryota</taxon>
        <taxon>Metazoa</taxon>
        <taxon>Ecdysozoa</taxon>
        <taxon>Arthropoda</taxon>
        <taxon>Hexapoda</taxon>
        <taxon>Insecta</taxon>
        <taxon>Pterygota</taxon>
        <taxon>Neoptera</taxon>
        <taxon>Paraneoptera</taxon>
        <taxon>Hemiptera</taxon>
        <taxon>Heteroptera</taxon>
        <taxon>Panheteroptera</taxon>
        <taxon>Cimicomorpha</taxon>
        <taxon>Reduviidae</taxon>
        <taxon>Triatominae</taxon>
        <taxon>Triatoma</taxon>
    </lineage>
</organism>
<reference evidence="2" key="1">
    <citation type="submission" date="2016-04" db="EMBL/GenBank/DDBJ databases">
        <authorList>
            <person name="Calderon-Fernandez G.M.Sr."/>
        </authorList>
    </citation>
    <scope>NUCLEOTIDE SEQUENCE</scope>
    <source>
        <strain evidence="2">Int1</strain>
        <tissue evidence="2">Integument</tissue>
    </source>
</reference>
<feature type="domain" description="DUF4746" evidence="1">
    <location>
        <begin position="2"/>
        <end position="69"/>
    </location>
</feature>
<feature type="non-terminal residue" evidence="2">
    <location>
        <position position="1"/>
    </location>
</feature>
<dbReference type="EMBL" id="GEMB01007290">
    <property type="protein sequence ID" value="JAR96086.1"/>
    <property type="molecule type" value="Transcribed_RNA"/>
</dbReference>
<dbReference type="Pfam" id="PF15928">
    <property type="entry name" value="DUF4746"/>
    <property type="match status" value="1"/>
</dbReference>
<evidence type="ECO:0000313" key="2">
    <source>
        <dbReference type="EMBL" id="JAR96086.1"/>
    </source>
</evidence>
<protein>
    <submittedName>
        <fullName evidence="2">Thioredoxin domain-containing protein 3-like protein</fullName>
    </submittedName>
</protein>
<feature type="non-terminal residue" evidence="2">
    <location>
        <position position="70"/>
    </location>
</feature>
<accession>A0A170UT95</accession>
<sequence>ANPEEAKEICKTVYELEELPDESIDAAKVVIALSKEQSEPTLIMTQLGPLYVSPDLKTAEREVELFFPPF</sequence>
<evidence type="ECO:0000259" key="1">
    <source>
        <dbReference type="Pfam" id="PF15928"/>
    </source>
</evidence>
<name>A0A170UT95_TRIIF</name>
<proteinExistence type="predicted"/>
<dbReference type="AlphaFoldDB" id="A0A170UT95"/>